<dbReference type="InterPro" id="IPR002559">
    <property type="entry name" value="Transposase_11"/>
</dbReference>
<comment type="caution">
    <text evidence="3">The sequence shown here is derived from an EMBL/GenBank/DDBJ whole genome shotgun (WGS) entry which is preliminary data.</text>
</comment>
<name>A0ABT9ED00_9PROT</name>
<proteinExistence type="predicted"/>
<feature type="non-terminal residue" evidence="3">
    <location>
        <position position="1"/>
    </location>
</feature>
<keyword evidence="4" id="KW-1185">Reference proteome</keyword>
<dbReference type="Pfam" id="PF13340">
    <property type="entry name" value="DUF4096"/>
    <property type="match status" value="1"/>
</dbReference>
<feature type="domain" description="Transposase IS4-like" evidence="1">
    <location>
        <begin position="65"/>
        <end position="219"/>
    </location>
</feature>
<dbReference type="PANTHER" id="PTHR30007">
    <property type="entry name" value="PHP DOMAIN PROTEIN"/>
    <property type="match status" value="1"/>
</dbReference>
<dbReference type="InterPro" id="IPR025161">
    <property type="entry name" value="IS402-like_dom"/>
</dbReference>
<dbReference type="EMBL" id="JAUTWS010000161">
    <property type="protein sequence ID" value="MDO9714088.1"/>
    <property type="molecule type" value="Genomic_DNA"/>
</dbReference>
<dbReference type="RefSeq" id="WP_305108929.1">
    <property type="nucleotide sequence ID" value="NZ_JAUTWS010000161.1"/>
</dbReference>
<evidence type="ECO:0000259" key="1">
    <source>
        <dbReference type="Pfam" id="PF01609"/>
    </source>
</evidence>
<gene>
    <name evidence="3" type="ORF">Q7A36_37650</name>
</gene>
<organism evidence="3 4">
    <name type="scientific">Paracraurococcus lichenis</name>
    <dbReference type="NCBI Taxonomy" id="3064888"/>
    <lineage>
        <taxon>Bacteria</taxon>
        <taxon>Pseudomonadati</taxon>
        <taxon>Pseudomonadota</taxon>
        <taxon>Alphaproteobacteria</taxon>
        <taxon>Acetobacterales</taxon>
        <taxon>Roseomonadaceae</taxon>
        <taxon>Paracraurococcus</taxon>
    </lineage>
</organism>
<dbReference type="PANTHER" id="PTHR30007:SF0">
    <property type="entry name" value="TRANSPOSASE"/>
    <property type="match status" value="1"/>
</dbReference>
<sequence>RRLLDGLFYLVRTGCQWRHLPPPPAFPPWPTIYGYMRAFLRDGGWESIRHHIVVMLREGAGREPSPTAAILDTQSVKTTESGGPRGYDAAKKVKGRKRHIAVDTQGLLLGVLVHAASIQDADSAGELLRRIKPLYTWLRAVFADSIYDRLAVLRACFLLGLTLVVVRRVAGTKGFVLLPRRWLVERTIGWLGRWRRLSKDYEQRPDVAEAMITLAMIRLMLHRLAHPNRKRLPAL</sequence>
<evidence type="ECO:0000313" key="4">
    <source>
        <dbReference type="Proteomes" id="UP001243009"/>
    </source>
</evidence>
<reference evidence="3 4" key="1">
    <citation type="submission" date="2023-08" db="EMBL/GenBank/DDBJ databases">
        <title>The draft genome sequence of Paracraurococcus sp. LOR1-02.</title>
        <authorList>
            <person name="Kingkaew E."/>
            <person name="Tanasupawat S."/>
        </authorList>
    </citation>
    <scope>NUCLEOTIDE SEQUENCE [LARGE SCALE GENOMIC DNA]</scope>
    <source>
        <strain evidence="3 4">LOR1-02</strain>
    </source>
</reference>
<protein>
    <submittedName>
        <fullName evidence="3">IS5 family transposase</fullName>
    </submittedName>
</protein>
<evidence type="ECO:0000313" key="3">
    <source>
        <dbReference type="EMBL" id="MDO9714088.1"/>
    </source>
</evidence>
<feature type="domain" description="Insertion element IS402-like" evidence="2">
    <location>
        <begin position="1"/>
        <end position="48"/>
    </location>
</feature>
<dbReference type="NCBIfam" id="NF033580">
    <property type="entry name" value="transpos_IS5_3"/>
    <property type="match status" value="1"/>
</dbReference>
<dbReference type="Pfam" id="PF01609">
    <property type="entry name" value="DDE_Tnp_1"/>
    <property type="match status" value="1"/>
</dbReference>
<dbReference type="Proteomes" id="UP001243009">
    <property type="component" value="Unassembled WGS sequence"/>
</dbReference>
<accession>A0ABT9ED00</accession>
<evidence type="ECO:0000259" key="2">
    <source>
        <dbReference type="Pfam" id="PF13340"/>
    </source>
</evidence>